<evidence type="ECO:0000259" key="4">
    <source>
        <dbReference type="PROSITE" id="PS50995"/>
    </source>
</evidence>
<dbReference type="GO" id="GO:0003677">
    <property type="term" value="F:DNA binding"/>
    <property type="evidence" value="ECO:0007669"/>
    <property type="project" value="UniProtKB-KW"/>
</dbReference>
<accession>A0A2R8AFP1</accession>
<proteinExistence type="predicted"/>
<dbReference type="PANTHER" id="PTHR42756:SF1">
    <property type="entry name" value="TRANSCRIPTIONAL REPRESSOR OF EMRAB OPERON"/>
    <property type="match status" value="1"/>
</dbReference>
<evidence type="ECO:0000256" key="2">
    <source>
        <dbReference type="ARBA" id="ARBA00023125"/>
    </source>
</evidence>
<sequence length="150" mass="16930">MTQLDLETALIHRIGEFSRRADRAVERAIAPMGLTRLKWQLLFVMERDGLDQPSPLAEAIGLDRAIISRLIASLEKGGLITVLQLASDKRQRRIMLTEQGRRALHEASEAITQVTAEQFAPLRPRQQLRLLQFLDALTPRDLDEVPANAE</sequence>
<organism evidence="5 6">
    <name type="scientific">Pontivivens insulae</name>
    <dbReference type="NCBI Taxonomy" id="1639689"/>
    <lineage>
        <taxon>Bacteria</taxon>
        <taxon>Pseudomonadati</taxon>
        <taxon>Pseudomonadota</taxon>
        <taxon>Alphaproteobacteria</taxon>
        <taxon>Rhodobacterales</taxon>
        <taxon>Paracoccaceae</taxon>
        <taxon>Pontivivens</taxon>
    </lineage>
</organism>
<evidence type="ECO:0000313" key="5">
    <source>
        <dbReference type="EMBL" id="SPF31062.1"/>
    </source>
</evidence>
<dbReference type="InterPro" id="IPR023187">
    <property type="entry name" value="Tscrpt_reg_MarR-type_CS"/>
</dbReference>
<dbReference type="PROSITE" id="PS01117">
    <property type="entry name" value="HTH_MARR_1"/>
    <property type="match status" value="1"/>
</dbReference>
<dbReference type="SMART" id="SM00347">
    <property type="entry name" value="HTH_MARR"/>
    <property type="match status" value="1"/>
</dbReference>
<dbReference type="PROSITE" id="PS50995">
    <property type="entry name" value="HTH_MARR_2"/>
    <property type="match status" value="1"/>
</dbReference>
<dbReference type="Proteomes" id="UP000244932">
    <property type="component" value="Unassembled WGS sequence"/>
</dbReference>
<dbReference type="GO" id="GO:0003700">
    <property type="term" value="F:DNA-binding transcription factor activity"/>
    <property type="evidence" value="ECO:0007669"/>
    <property type="project" value="InterPro"/>
</dbReference>
<evidence type="ECO:0000256" key="3">
    <source>
        <dbReference type="ARBA" id="ARBA00023163"/>
    </source>
</evidence>
<evidence type="ECO:0000256" key="1">
    <source>
        <dbReference type="ARBA" id="ARBA00023015"/>
    </source>
</evidence>
<keyword evidence="2" id="KW-0238">DNA-binding</keyword>
<protein>
    <submittedName>
        <fullName evidence="5">Transcriptional regulator SlyA</fullName>
    </submittedName>
</protein>
<dbReference type="InterPro" id="IPR036388">
    <property type="entry name" value="WH-like_DNA-bd_sf"/>
</dbReference>
<dbReference type="RefSeq" id="WP_162844991.1">
    <property type="nucleotide sequence ID" value="NZ_OMKW01000004.1"/>
</dbReference>
<dbReference type="EMBL" id="OMKW01000004">
    <property type="protein sequence ID" value="SPF31062.1"/>
    <property type="molecule type" value="Genomic_DNA"/>
</dbReference>
<dbReference type="Pfam" id="PF12802">
    <property type="entry name" value="MarR_2"/>
    <property type="match status" value="1"/>
</dbReference>
<dbReference type="InterPro" id="IPR000835">
    <property type="entry name" value="HTH_MarR-typ"/>
</dbReference>
<dbReference type="Gene3D" id="1.10.10.10">
    <property type="entry name" value="Winged helix-like DNA-binding domain superfamily/Winged helix DNA-binding domain"/>
    <property type="match status" value="1"/>
</dbReference>
<dbReference type="AlphaFoldDB" id="A0A2R8AFP1"/>
<evidence type="ECO:0000313" key="6">
    <source>
        <dbReference type="Proteomes" id="UP000244932"/>
    </source>
</evidence>
<gene>
    <name evidence="5" type="primary">slyA_4</name>
    <name evidence="5" type="ORF">POI8812_03413</name>
</gene>
<dbReference type="InterPro" id="IPR036390">
    <property type="entry name" value="WH_DNA-bd_sf"/>
</dbReference>
<dbReference type="SUPFAM" id="SSF46785">
    <property type="entry name" value="Winged helix' DNA-binding domain"/>
    <property type="match status" value="1"/>
</dbReference>
<keyword evidence="6" id="KW-1185">Reference proteome</keyword>
<keyword evidence="1" id="KW-0805">Transcription regulation</keyword>
<feature type="domain" description="HTH marR-type" evidence="4">
    <location>
        <begin position="7"/>
        <end position="139"/>
    </location>
</feature>
<dbReference type="PANTHER" id="PTHR42756">
    <property type="entry name" value="TRANSCRIPTIONAL REGULATOR, MARR"/>
    <property type="match status" value="1"/>
</dbReference>
<keyword evidence="3" id="KW-0804">Transcription</keyword>
<reference evidence="5 6" key="1">
    <citation type="submission" date="2018-03" db="EMBL/GenBank/DDBJ databases">
        <authorList>
            <person name="Keele B.F."/>
        </authorList>
    </citation>
    <scope>NUCLEOTIDE SEQUENCE [LARGE SCALE GENOMIC DNA]</scope>
    <source>
        <strain evidence="5 6">CeCT 8812</strain>
    </source>
</reference>
<dbReference type="PRINTS" id="PR00598">
    <property type="entry name" value="HTHMARR"/>
</dbReference>
<name>A0A2R8AFP1_9RHOB</name>